<sequence length="733" mass="82938">MSFAFKYNYPQVARDSGFHLRNYKDGPLDWRLIGTVEIERVVRDQCLEQIDSVLGHLAEAPLGSILENKVLDGGIAKYFILSQFSIQYLLFCRKFLEETVEELRESHGAAQMEVASLKRALSEANNEIIQLHKKITQMEAIHEVIYPCSLCTKNFVSNDALNLHITRKHAVSMKSEGNETPSAKDKGNDLTLINTIKLELEIKHLKERLNNAEMKIKDGLKATTTPPATNRDDGKQTGKSSPMVSVGIQSNLTEVKEQDDQTEKLATHECQHASQIVDLQDKLEDLHQWKEEQKIQNSTFLDEINKLFNNVMESTQDLRQRKLESEIMTPSQSMEHLDALLSKKVEEIGESTVARLSDVVSRLESSYTHKLEELQSTLAKSSNQKVPSTNPSTAKTTPGNLMPELKATEKSIQEVKPVEEVKTLPQVKAVPEVKTVQEAKDSKPTKKDVKSIKQTEPTSTDSSSEEESSLVSNHTFVKPKTTDMEKSFGHTTDASEDSFELDTKPKHSKEIESHHKRMEKSQTTKSPIKPKPVTRNGSRKLVNSRLAELGISLKSTHLSHTSKKLISNELSERRHKLKEKHPNFYITRNKIKKFVDKLCSSKLPDNAQALLKATRPTNKQELAAKHLEGSSSEEEEPLMSDRRYKTSTSTPDSHAMHNKQFKQRLESILASPIRKPDEHTRVIIHAAESERSGQKYPIPIPMPRTKKVMFNQPDKKTNDIFSASESESENNFK</sequence>
<dbReference type="InterPro" id="IPR013087">
    <property type="entry name" value="Znf_C2H2_type"/>
</dbReference>
<proteinExistence type="predicted"/>
<evidence type="ECO:0000256" key="3">
    <source>
        <dbReference type="SAM" id="MobiDB-lite"/>
    </source>
</evidence>
<feature type="compositionally biased region" description="Basic and acidic residues" evidence="3">
    <location>
        <begin position="435"/>
        <end position="453"/>
    </location>
</feature>
<protein>
    <recommendedName>
        <fullName evidence="4">C2H2-type domain-containing protein</fullName>
    </recommendedName>
</protein>
<feature type="region of interest" description="Disordered" evidence="3">
    <location>
        <begin position="686"/>
        <end position="733"/>
    </location>
</feature>
<evidence type="ECO:0000313" key="6">
    <source>
        <dbReference type="Proteomes" id="UP000095300"/>
    </source>
</evidence>
<dbReference type="Pfam" id="PF13815">
    <property type="entry name" value="Dzip-like_N"/>
    <property type="match status" value="1"/>
</dbReference>
<feature type="region of interest" description="Disordered" evidence="3">
    <location>
        <begin position="434"/>
        <end position="541"/>
    </location>
</feature>
<dbReference type="Pfam" id="PF25977">
    <property type="entry name" value="DZIP1"/>
    <property type="match status" value="1"/>
</dbReference>
<dbReference type="EnsemblMetazoa" id="SCAU000729-RA">
    <property type="protein sequence ID" value="SCAU000729-PA"/>
    <property type="gene ID" value="SCAU000729"/>
</dbReference>
<dbReference type="STRING" id="35570.A0A1I8NNW3"/>
<dbReference type="VEuPathDB" id="VectorBase:SCAU000729"/>
<feature type="region of interest" description="Disordered" evidence="3">
    <location>
        <begin position="376"/>
        <end position="402"/>
    </location>
</feature>
<keyword evidence="1" id="KW-0863">Zinc-finger</keyword>
<feature type="coiled-coil region" evidence="2">
    <location>
        <begin position="93"/>
        <end position="141"/>
    </location>
</feature>
<organism evidence="5 6">
    <name type="scientific">Stomoxys calcitrans</name>
    <name type="common">Stable fly</name>
    <name type="synonym">Conops calcitrans</name>
    <dbReference type="NCBI Taxonomy" id="35570"/>
    <lineage>
        <taxon>Eukaryota</taxon>
        <taxon>Metazoa</taxon>
        <taxon>Ecdysozoa</taxon>
        <taxon>Arthropoda</taxon>
        <taxon>Hexapoda</taxon>
        <taxon>Insecta</taxon>
        <taxon>Pterygota</taxon>
        <taxon>Neoptera</taxon>
        <taxon>Endopterygota</taxon>
        <taxon>Diptera</taxon>
        <taxon>Brachycera</taxon>
        <taxon>Muscomorpha</taxon>
        <taxon>Muscoidea</taxon>
        <taxon>Muscidae</taxon>
        <taxon>Stomoxys</taxon>
    </lineage>
</organism>
<dbReference type="OrthoDB" id="515971at2759"/>
<keyword evidence="1" id="KW-0479">Metal-binding</keyword>
<evidence type="ECO:0000256" key="2">
    <source>
        <dbReference type="SAM" id="Coils"/>
    </source>
</evidence>
<feature type="compositionally biased region" description="Basic and acidic residues" evidence="3">
    <location>
        <begin position="501"/>
        <end position="513"/>
    </location>
</feature>
<feature type="compositionally biased region" description="Polar residues" evidence="3">
    <location>
        <begin position="376"/>
        <end position="399"/>
    </location>
</feature>
<evidence type="ECO:0000256" key="1">
    <source>
        <dbReference type="PROSITE-ProRule" id="PRU00042"/>
    </source>
</evidence>
<keyword evidence="2" id="KW-0175">Coiled coil</keyword>
<dbReference type="InterPro" id="IPR032714">
    <property type="entry name" value="DZIP1_N"/>
</dbReference>
<dbReference type="Proteomes" id="UP000095300">
    <property type="component" value="Unassembled WGS sequence"/>
</dbReference>
<dbReference type="GO" id="GO:0008270">
    <property type="term" value="F:zinc ion binding"/>
    <property type="evidence" value="ECO:0007669"/>
    <property type="project" value="UniProtKB-KW"/>
</dbReference>
<gene>
    <name evidence="5" type="primary">106081595</name>
</gene>
<feature type="region of interest" description="Disordered" evidence="3">
    <location>
        <begin position="614"/>
        <end position="656"/>
    </location>
</feature>
<feature type="domain" description="C2H2-type" evidence="4">
    <location>
        <begin position="146"/>
        <end position="174"/>
    </location>
</feature>
<dbReference type="AlphaFoldDB" id="A0A1I8NNW3"/>
<dbReference type="PROSITE" id="PS50157">
    <property type="entry name" value="ZINC_FINGER_C2H2_2"/>
    <property type="match status" value="1"/>
</dbReference>
<evidence type="ECO:0000259" key="4">
    <source>
        <dbReference type="PROSITE" id="PS50157"/>
    </source>
</evidence>
<accession>A0A1I8NNW3</accession>
<name>A0A1I8NNW3_STOCA</name>
<dbReference type="PROSITE" id="PS00028">
    <property type="entry name" value="ZINC_FINGER_C2H2_1"/>
    <property type="match status" value="1"/>
</dbReference>
<dbReference type="KEGG" id="scac:106081595"/>
<dbReference type="InterPro" id="IPR058883">
    <property type="entry name" value="DZIP1_dom"/>
</dbReference>
<reference evidence="5" key="1">
    <citation type="submission" date="2020-05" db="UniProtKB">
        <authorList>
            <consortium name="EnsemblMetazoa"/>
        </authorList>
    </citation>
    <scope>IDENTIFICATION</scope>
    <source>
        <strain evidence="5">USDA</strain>
    </source>
</reference>
<keyword evidence="6" id="KW-1185">Reference proteome</keyword>
<keyword evidence="1" id="KW-0862">Zinc</keyword>
<feature type="region of interest" description="Disordered" evidence="3">
    <location>
        <begin position="217"/>
        <end position="243"/>
    </location>
</feature>
<evidence type="ECO:0000313" key="5">
    <source>
        <dbReference type="EnsemblMetazoa" id="SCAU000729-PA"/>
    </source>
</evidence>